<protein>
    <submittedName>
        <fullName evidence="3">Arylesterase</fullName>
    </submittedName>
</protein>
<keyword evidence="4" id="KW-1185">Reference proteome</keyword>
<dbReference type="GO" id="GO:0004622">
    <property type="term" value="F:phosphatidylcholine lysophospholipase activity"/>
    <property type="evidence" value="ECO:0007669"/>
    <property type="project" value="TreeGrafter"/>
</dbReference>
<dbReference type="InterPro" id="IPR051532">
    <property type="entry name" value="Ester_Hydrolysis_Enzymes"/>
</dbReference>
<reference evidence="3" key="1">
    <citation type="submission" date="2022-06" db="EMBL/GenBank/DDBJ databases">
        <title>Sphingomicrobium sedimins sp. nov., a marine bacterium isolated from tidal flat.</title>
        <authorList>
            <person name="Kim C.-H."/>
            <person name="Yoo Y."/>
            <person name="Kim J.-J."/>
        </authorList>
    </citation>
    <scope>NUCLEOTIDE SEQUENCE</scope>
    <source>
        <strain evidence="3">GRR-S6-50</strain>
    </source>
</reference>
<dbReference type="PROSITE" id="PS01098">
    <property type="entry name" value="LIPASE_GDSL_SER"/>
    <property type="match status" value="1"/>
</dbReference>
<evidence type="ECO:0000256" key="1">
    <source>
        <dbReference type="SAM" id="SignalP"/>
    </source>
</evidence>
<dbReference type="GO" id="GO:0006629">
    <property type="term" value="P:lipid metabolic process"/>
    <property type="evidence" value="ECO:0007669"/>
    <property type="project" value="InterPro"/>
</dbReference>
<organism evidence="3 4">
    <name type="scientific">Sphingomicrobium sediminis</name>
    <dbReference type="NCBI Taxonomy" id="2950949"/>
    <lineage>
        <taxon>Bacteria</taxon>
        <taxon>Pseudomonadati</taxon>
        <taxon>Pseudomonadota</taxon>
        <taxon>Alphaproteobacteria</taxon>
        <taxon>Sphingomonadales</taxon>
        <taxon>Sphingomonadaceae</taxon>
        <taxon>Sphingomicrobium</taxon>
    </lineage>
</organism>
<name>A0A9X2EIX0_9SPHN</name>
<dbReference type="CDD" id="cd01822">
    <property type="entry name" value="Lysophospholipase_L1_like"/>
    <property type="match status" value="1"/>
</dbReference>
<keyword evidence="1" id="KW-0732">Signal</keyword>
<evidence type="ECO:0000259" key="2">
    <source>
        <dbReference type="Pfam" id="PF13472"/>
    </source>
</evidence>
<dbReference type="RefSeq" id="WP_252115100.1">
    <property type="nucleotide sequence ID" value="NZ_JAMSHT010000001.1"/>
</dbReference>
<dbReference type="EMBL" id="JAMSHT010000001">
    <property type="protein sequence ID" value="MCM8558306.1"/>
    <property type="molecule type" value="Genomic_DNA"/>
</dbReference>
<evidence type="ECO:0000313" key="4">
    <source>
        <dbReference type="Proteomes" id="UP001155128"/>
    </source>
</evidence>
<dbReference type="SUPFAM" id="SSF52266">
    <property type="entry name" value="SGNH hydrolase"/>
    <property type="match status" value="1"/>
</dbReference>
<feature type="chain" id="PRO_5040932037" evidence="1">
    <location>
        <begin position="23"/>
        <end position="213"/>
    </location>
</feature>
<accession>A0A9X2EIX0</accession>
<dbReference type="PANTHER" id="PTHR30383">
    <property type="entry name" value="THIOESTERASE 1/PROTEASE 1/LYSOPHOSPHOLIPASE L1"/>
    <property type="match status" value="1"/>
</dbReference>
<dbReference type="Gene3D" id="3.40.50.1110">
    <property type="entry name" value="SGNH hydrolase"/>
    <property type="match status" value="1"/>
</dbReference>
<dbReference type="Pfam" id="PF13472">
    <property type="entry name" value="Lipase_GDSL_2"/>
    <property type="match status" value="1"/>
</dbReference>
<dbReference type="InterPro" id="IPR036514">
    <property type="entry name" value="SGNH_hydro_sf"/>
</dbReference>
<dbReference type="Proteomes" id="UP001155128">
    <property type="component" value="Unassembled WGS sequence"/>
</dbReference>
<proteinExistence type="predicted"/>
<feature type="signal peptide" evidence="1">
    <location>
        <begin position="1"/>
        <end position="22"/>
    </location>
</feature>
<dbReference type="InterPro" id="IPR008265">
    <property type="entry name" value="Lipase_GDSL_AS"/>
</dbReference>
<dbReference type="PANTHER" id="PTHR30383:SF24">
    <property type="entry name" value="THIOESTERASE 1_PROTEASE 1_LYSOPHOSPHOLIPASE L1"/>
    <property type="match status" value="1"/>
</dbReference>
<gene>
    <name evidence="3" type="ORF">NDO55_10805</name>
</gene>
<dbReference type="AlphaFoldDB" id="A0A9X2EIX0"/>
<evidence type="ECO:0000313" key="3">
    <source>
        <dbReference type="EMBL" id="MCM8558306.1"/>
    </source>
</evidence>
<comment type="caution">
    <text evidence="3">The sequence shown here is derived from an EMBL/GenBank/DDBJ whole genome shotgun (WGS) entry which is preliminary data.</text>
</comment>
<sequence>MTRFLFAILILFLPLSTGSAQPSTEGDEGALVLAFGDSLTAGYGLDAGLGFAPQLEDALRREGLAASVVDAGVSGDTTSGGLDRVDWTLENLPRSPDLVILELGGNDMLRGIDPAIVRTNLSALIERFEAEGATVLLAGMRAAPNYDPEYVATFDAIYPELASEYGVALYPFFLEGVAAEPGMMQRDGIHPTFAGIKRIVTGILPSVEEALDD</sequence>
<dbReference type="InterPro" id="IPR013830">
    <property type="entry name" value="SGNH_hydro"/>
</dbReference>
<feature type="domain" description="SGNH hydrolase-type esterase" evidence="2">
    <location>
        <begin position="34"/>
        <end position="195"/>
    </location>
</feature>